<accession>A0A840N6A0</accession>
<sequence length="111" mass="11756">MRTGHRRLALVAALCALGFTAMAPAALSASPRGGEGDYLVDGAAIRPEPNRSKGPIGSGYVAHQVDMHCGAYGEEIDGRSDWYFHTDVTTGVTGWTHGSAVDPYSDYLPEC</sequence>
<evidence type="ECO:0000256" key="1">
    <source>
        <dbReference type="SAM" id="MobiDB-lite"/>
    </source>
</evidence>
<organism evidence="3 4">
    <name type="scientific">Saccharopolyspora gloriosae</name>
    <dbReference type="NCBI Taxonomy" id="455344"/>
    <lineage>
        <taxon>Bacteria</taxon>
        <taxon>Bacillati</taxon>
        <taxon>Actinomycetota</taxon>
        <taxon>Actinomycetes</taxon>
        <taxon>Pseudonocardiales</taxon>
        <taxon>Pseudonocardiaceae</taxon>
        <taxon>Saccharopolyspora</taxon>
    </lineage>
</organism>
<feature type="region of interest" description="Disordered" evidence="1">
    <location>
        <begin position="38"/>
        <end position="57"/>
    </location>
</feature>
<proteinExistence type="predicted"/>
<dbReference type="Proteomes" id="UP000580474">
    <property type="component" value="Unassembled WGS sequence"/>
</dbReference>
<evidence type="ECO:0000313" key="3">
    <source>
        <dbReference type="EMBL" id="MBB5067184.1"/>
    </source>
</evidence>
<keyword evidence="2" id="KW-0732">Signal</keyword>
<name>A0A840N6A0_9PSEU</name>
<gene>
    <name evidence="3" type="ORF">BJ969_000272</name>
</gene>
<feature type="chain" id="PRO_5033062479" description="SH3 domain-containing protein" evidence="2">
    <location>
        <begin position="26"/>
        <end position="111"/>
    </location>
</feature>
<comment type="caution">
    <text evidence="3">The sequence shown here is derived from an EMBL/GenBank/DDBJ whole genome shotgun (WGS) entry which is preliminary data.</text>
</comment>
<evidence type="ECO:0000256" key="2">
    <source>
        <dbReference type="SAM" id="SignalP"/>
    </source>
</evidence>
<dbReference type="EMBL" id="JACHIV010000001">
    <property type="protein sequence ID" value="MBB5067184.1"/>
    <property type="molecule type" value="Genomic_DNA"/>
</dbReference>
<feature type="signal peptide" evidence="2">
    <location>
        <begin position="1"/>
        <end position="25"/>
    </location>
</feature>
<keyword evidence="4" id="KW-1185">Reference proteome</keyword>
<protein>
    <recommendedName>
        <fullName evidence="5">SH3 domain-containing protein</fullName>
    </recommendedName>
</protein>
<dbReference type="AlphaFoldDB" id="A0A840N6A0"/>
<dbReference type="RefSeq" id="WP_184476546.1">
    <property type="nucleotide sequence ID" value="NZ_JACHIV010000001.1"/>
</dbReference>
<evidence type="ECO:0000313" key="4">
    <source>
        <dbReference type="Proteomes" id="UP000580474"/>
    </source>
</evidence>
<evidence type="ECO:0008006" key="5">
    <source>
        <dbReference type="Google" id="ProtNLM"/>
    </source>
</evidence>
<reference evidence="3 4" key="1">
    <citation type="submission" date="2020-08" db="EMBL/GenBank/DDBJ databases">
        <title>Sequencing the genomes of 1000 actinobacteria strains.</title>
        <authorList>
            <person name="Klenk H.-P."/>
        </authorList>
    </citation>
    <scope>NUCLEOTIDE SEQUENCE [LARGE SCALE GENOMIC DNA]</scope>
    <source>
        <strain evidence="3 4">DSM 45582</strain>
    </source>
</reference>